<name>A0ABN2Z7A0_9ACTN</name>
<organism evidence="1 2">
    <name type="scientific">Kitasatospora kazusensis</name>
    <dbReference type="NCBI Taxonomy" id="407974"/>
    <lineage>
        <taxon>Bacteria</taxon>
        <taxon>Bacillati</taxon>
        <taxon>Actinomycetota</taxon>
        <taxon>Actinomycetes</taxon>
        <taxon>Kitasatosporales</taxon>
        <taxon>Streptomycetaceae</taxon>
        <taxon>Kitasatospora</taxon>
    </lineage>
</organism>
<proteinExistence type="predicted"/>
<evidence type="ECO:0000313" key="1">
    <source>
        <dbReference type="EMBL" id="GAA2137837.1"/>
    </source>
</evidence>
<sequence length="211" mass="23259">MTLRQHPAPANLTALDAAVRVEGLLFDLADTLAAAAQRPIGRRLVSSPGRPEVWADDAADAADPRRWRFRSPTDPGSRRHGLHFAALWVEGRLLDEDTAPERHLDGSPAPALFARLPEHLRHETIRVARQCERLVLRALELDERETPVEGRPCPWCDGELILHTAGGKPPRVTCQTGPRCPAPVAIDERSRRVWEVAGLPALVSALGRALY</sequence>
<dbReference type="Proteomes" id="UP001422759">
    <property type="component" value="Unassembled WGS sequence"/>
</dbReference>
<keyword evidence="2" id="KW-1185">Reference proteome</keyword>
<comment type="caution">
    <text evidence="1">The sequence shown here is derived from an EMBL/GenBank/DDBJ whole genome shotgun (WGS) entry which is preliminary data.</text>
</comment>
<protein>
    <submittedName>
        <fullName evidence="1">Uncharacterized protein</fullName>
    </submittedName>
</protein>
<evidence type="ECO:0000313" key="2">
    <source>
        <dbReference type="Proteomes" id="UP001422759"/>
    </source>
</evidence>
<accession>A0ABN2Z7A0</accession>
<gene>
    <name evidence="1" type="ORF">GCM10009760_18680</name>
</gene>
<dbReference type="EMBL" id="BAAANT010000008">
    <property type="protein sequence ID" value="GAA2137837.1"/>
    <property type="molecule type" value="Genomic_DNA"/>
</dbReference>
<reference evidence="1 2" key="1">
    <citation type="journal article" date="2019" name="Int. J. Syst. Evol. Microbiol.">
        <title>The Global Catalogue of Microorganisms (GCM) 10K type strain sequencing project: providing services to taxonomists for standard genome sequencing and annotation.</title>
        <authorList>
            <consortium name="The Broad Institute Genomics Platform"/>
            <consortium name="The Broad Institute Genome Sequencing Center for Infectious Disease"/>
            <person name="Wu L."/>
            <person name="Ma J."/>
        </authorList>
    </citation>
    <scope>NUCLEOTIDE SEQUENCE [LARGE SCALE GENOMIC DNA]</scope>
    <source>
        <strain evidence="1 2">JCM 14560</strain>
    </source>
</reference>